<dbReference type="PROSITE" id="PS50103">
    <property type="entry name" value="ZF_C3H1"/>
    <property type="match status" value="1"/>
</dbReference>
<evidence type="ECO:0000256" key="2">
    <source>
        <dbReference type="SAM" id="MobiDB-lite"/>
    </source>
</evidence>
<evidence type="ECO:0000256" key="1">
    <source>
        <dbReference type="PROSITE-ProRule" id="PRU00723"/>
    </source>
</evidence>
<sequence length="562" mass="61728">MVINNPVTLTNATTAIFDDIDKILTNYDDSGGSKVTTMAQFRTQVASVYSYEDPDFLFHFSAVARCAISLDSRANRPVYPVTDVLPAVADPQVIPPIVLSDRFSPPPTIDIYGPVKGFMARPIPSSPSRFEDLSMFPANPSTNSGGPPPPPPQPSSPRLRRGPVSHANCSPRASPRGPDAGPSLLRRIQFSGSPRARTPCATTPIFPVFERLDKGKRKRTPASPPSSHSSARPPVAAPAVSGPTFLSGIPTIPGPMVPAQILTAPYMDDNEHLVPEDFTPISFHVNQIALLYKSDIKHHVSAFNSCKNRPANWQNSLTKELLECNFVDLRKFYGAVASSDPPQSRLCINADGDLNNVEGAAPKEITDNTHWQNLLGVLKHAYIAAFPPAAISIKKYFEYILRLPGLFQARVYWEDVRDFDVELRKEFASRPSLVWGDYTHDSLKGIDNRVLYSSTSKLGRASIPTQKYQSVQSSSRTPRLAIEAAPPSYQSSRPSAAKKQKGKRNKPAYKIRDSRSLPKADQPCNNWNLGVCPHSDDSCERVHGVCNKDGCFEHHQGSDAHK</sequence>
<feature type="region of interest" description="Disordered" evidence="2">
    <location>
        <begin position="129"/>
        <end position="239"/>
    </location>
</feature>
<feature type="zinc finger region" description="C3H1-type" evidence="1">
    <location>
        <begin position="518"/>
        <end position="546"/>
    </location>
</feature>
<protein>
    <recommendedName>
        <fullName evidence="3">C3H1-type domain-containing protein</fullName>
    </recommendedName>
</protein>
<feature type="compositionally biased region" description="Low complexity" evidence="2">
    <location>
        <begin position="225"/>
        <end position="239"/>
    </location>
</feature>
<evidence type="ECO:0000313" key="4">
    <source>
        <dbReference type="EMBL" id="EGG02700.1"/>
    </source>
</evidence>
<accession>F4RY53</accession>
<dbReference type="InParanoid" id="F4RY53"/>
<reference evidence="5" key="1">
    <citation type="journal article" date="2011" name="Proc. Natl. Acad. Sci. U.S.A.">
        <title>Obligate biotrophy features unraveled by the genomic analysis of rust fungi.</title>
        <authorList>
            <person name="Duplessis S."/>
            <person name="Cuomo C.A."/>
            <person name="Lin Y.-C."/>
            <person name="Aerts A."/>
            <person name="Tisserant E."/>
            <person name="Veneault-Fourrey C."/>
            <person name="Joly D.L."/>
            <person name="Hacquard S."/>
            <person name="Amselem J."/>
            <person name="Cantarel B.L."/>
            <person name="Chiu R."/>
            <person name="Coutinho P.M."/>
            <person name="Feau N."/>
            <person name="Field M."/>
            <person name="Frey P."/>
            <person name="Gelhaye E."/>
            <person name="Goldberg J."/>
            <person name="Grabherr M.G."/>
            <person name="Kodira C.D."/>
            <person name="Kohler A."/>
            <person name="Kuees U."/>
            <person name="Lindquist E.A."/>
            <person name="Lucas S.M."/>
            <person name="Mago R."/>
            <person name="Mauceli E."/>
            <person name="Morin E."/>
            <person name="Murat C."/>
            <person name="Pangilinan J.L."/>
            <person name="Park R."/>
            <person name="Pearson M."/>
            <person name="Quesneville H."/>
            <person name="Rouhier N."/>
            <person name="Sakthikumar S."/>
            <person name="Salamov A.A."/>
            <person name="Schmutz J."/>
            <person name="Selles B."/>
            <person name="Shapiro H."/>
            <person name="Tanguay P."/>
            <person name="Tuskan G.A."/>
            <person name="Henrissat B."/>
            <person name="Van de Peer Y."/>
            <person name="Rouze P."/>
            <person name="Ellis J.G."/>
            <person name="Dodds P.N."/>
            <person name="Schein J.E."/>
            <person name="Zhong S."/>
            <person name="Hamelin R.C."/>
            <person name="Grigoriev I.V."/>
            <person name="Szabo L.J."/>
            <person name="Martin F."/>
        </authorList>
    </citation>
    <scope>NUCLEOTIDE SEQUENCE [LARGE SCALE GENOMIC DNA]</scope>
    <source>
        <strain evidence="5">98AG31 / pathotype 3-4-7</strain>
    </source>
</reference>
<gene>
    <name evidence="4" type="ORF">MELLADRAFT_109947</name>
</gene>
<proteinExistence type="predicted"/>
<feature type="compositionally biased region" description="Basic residues" evidence="2">
    <location>
        <begin position="496"/>
        <end position="509"/>
    </location>
</feature>
<organism evidence="5">
    <name type="scientific">Melampsora larici-populina (strain 98AG31 / pathotype 3-4-7)</name>
    <name type="common">Poplar leaf rust fungus</name>
    <dbReference type="NCBI Taxonomy" id="747676"/>
    <lineage>
        <taxon>Eukaryota</taxon>
        <taxon>Fungi</taxon>
        <taxon>Dikarya</taxon>
        <taxon>Basidiomycota</taxon>
        <taxon>Pucciniomycotina</taxon>
        <taxon>Pucciniomycetes</taxon>
        <taxon>Pucciniales</taxon>
        <taxon>Melampsoraceae</taxon>
        <taxon>Melampsora</taxon>
    </lineage>
</organism>
<dbReference type="HOGENOM" id="CLU_016309_0_0_1"/>
<keyword evidence="5" id="KW-1185">Reference proteome</keyword>
<dbReference type="VEuPathDB" id="FungiDB:MELLADRAFT_109947"/>
<dbReference type="GO" id="GO:0008270">
    <property type="term" value="F:zinc ion binding"/>
    <property type="evidence" value="ECO:0007669"/>
    <property type="project" value="UniProtKB-KW"/>
</dbReference>
<dbReference type="RefSeq" id="XP_007414102.1">
    <property type="nucleotide sequence ID" value="XM_007414040.1"/>
</dbReference>
<evidence type="ECO:0000259" key="3">
    <source>
        <dbReference type="PROSITE" id="PS50103"/>
    </source>
</evidence>
<name>F4RY53_MELLP</name>
<dbReference type="AlphaFoldDB" id="F4RY53"/>
<dbReference type="KEGG" id="mlr:MELLADRAFT_109947"/>
<feature type="domain" description="C3H1-type" evidence="3">
    <location>
        <begin position="518"/>
        <end position="546"/>
    </location>
</feature>
<keyword evidence="1" id="KW-0863">Zinc-finger</keyword>
<dbReference type="Proteomes" id="UP000001072">
    <property type="component" value="Unassembled WGS sequence"/>
</dbReference>
<keyword evidence="1" id="KW-0862">Zinc</keyword>
<dbReference type="InterPro" id="IPR000571">
    <property type="entry name" value="Znf_CCCH"/>
</dbReference>
<feature type="region of interest" description="Disordered" evidence="2">
    <location>
        <begin position="482"/>
        <end position="517"/>
    </location>
</feature>
<evidence type="ECO:0000313" key="5">
    <source>
        <dbReference type="Proteomes" id="UP000001072"/>
    </source>
</evidence>
<keyword evidence="1" id="KW-0479">Metal-binding</keyword>
<dbReference type="EMBL" id="GL883129">
    <property type="protein sequence ID" value="EGG02700.1"/>
    <property type="molecule type" value="Genomic_DNA"/>
</dbReference>
<feature type="compositionally biased region" description="Pro residues" evidence="2">
    <location>
        <begin position="146"/>
        <end position="155"/>
    </location>
</feature>
<dbReference type="GeneID" id="18923919"/>